<protein>
    <submittedName>
        <fullName evidence="1">Branched-chain amino acid ABC transporter</fullName>
    </submittedName>
</protein>
<evidence type="ECO:0000313" key="2">
    <source>
        <dbReference type="Proteomes" id="UP000186058"/>
    </source>
</evidence>
<dbReference type="EMBL" id="LVWI01000001">
    <property type="protein sequence ID" value="OKP91677.1"/>
    <property type="molecule type" value="Genomic_DNA"/>
</dbReference>
<sequence length="78" mass="8586">MLLSLNTLPEWGMRWLNHVPVAVISALVAQELFTTDGHFTNLSSNVEWITALPTLWVAIQTRSLLGTVVAGILSLMLL</sequence>
<keyword evidence="2" id="KW-1185">Reference proteome</keyword>
<organism evidence="1 2">
    <name type="scientific">Paenibacillus helianthi</name>
    <dbReference type="NCBI Taxonomy" id="1349432"/>
    <lineage>
        <taxon>Bacteria</taxon>
        <taxon>Bacillati</taxon>
        <taxon>Bacillota</taxon>
        <taxon>Bacilli</taxon>
        <taxon>Bacillales</taxon>
        <taxon>Paenibacillaceae</taxon>
        <taxon>Paenibacillus</taxon>
    </lineage>
</organism>
<dbReference type="Proteomes" id="UP000186058">
    <property type="component" value="Unassembled WGS sequence"/>
</dbReference>
<proteinExistence type="predicted"/>
<reference evidence="1 2" key="1">
    <citation type="submission" date="2016-03" db="EMBL/GenBank/DDBJ databases">
        <authorList>
            <person name="Sant'Anna F.H."/>
            <person name="Ambrosini A."/>
            <person name="Souza R."/>
            <person name="Bach E."/>
            <person name="Fernandes G."/>
            <person name="Balsanelli E."/>
            <person name="Baura V.A."/>
            <person name="Souza E.M."/>
            <person name="Passaglia L."/>
        </authorList>
    </citation>
    <scope>NUCLEOTIDE SEQUENCE [LARGE SCALE GENOMIC DNA]</scope>
    <source>
        <strain evidence="1 2">P26E</strain>
    </source>
</reference>
<dbReference type="RefSeq" id="WP_074106294.1">
    <property type="nucleotide sequence ID" value="NZ_LVWI01000001.1"/>
</dbReference>
<gene>
    <name evidence="1" type="ORF">A3844_00690</name>
</gene>
<dbReference type="Pfam" id="PF05437">
    <property type="entry name" value="AzlD"/>
    <property type="match status" value="1"/>
</dbReference>
<evidence type="ECO:0000313" key="1">
    <source>
        <dbReference type="EMBL" id="OKP91677.1"/>
    </source>
</evidence>
<comment type="caution">
    <text evidence="1">The sequence shown here is derived from an EMBL/GenBank/DDBJ whole genome shotgun (WGS) entry which is preliminary data.</text>
</comment>
<dbReference type="InterPro" id="IPR008407">
    <property type="entry name" value="Brnchd-chn_aa_trnsp_AzlD"/>
</dbReference>
<accession>A0ABX3EV19</accession>
<name>A0ABX3EV19_9BACL</name>